<dbReference type="Pfam" id="PF06179">
    <property type="entry name" value="Med22"/>
    <property type="match status" value="1"/>
</dbReference>
<evidence type="ECO:0000256" key="4">
    <source>
        <dbReference type="ARBA" id="ARBA00023163"/>
    </source>
</evidence>
<keyword evidence="3" id="KW-0805">Transcription regulation</keyword>
<evidence type="ECO:0000313" key="6">
    <source>
        <dbReference type="EMBL" id="KZF21507.1"/>
    </source>
</evidence>
<organism evidence="6 7">
    <name type="scientific">Xylona heveae (strain CBS 132557 / TC161)</name>
    <dbReference type="NCBI Taxonomy" id="1328760"/>
    <lineage>
        <taxon>Eukaryota</taxon>
        <taxon>Fungi</taxon>
        <taxon>Dikarya</taxon>
        <taxon>Ascomycota</taxon>
        <taxon>Pezizomycotina</taxon>
        <taxon>Xylonomycetes</taxon>
        <taxon>Xylonales</taxon>
        <taxon>Xylonaceae</taxon>
        <taxon>Xylona</taxon>
    </lineage>
</organism>
<dbReference type="STRING" id="1328760.A0A165FXK9"/>
<comment type="subcellular location">
    <subcellularLocation>
        <location evidence="1">Nucleus</location>
    </subcellularLocation>
</comment>
<evidence type="ECO:0000256" key="1">
    <source>
        <dbReference type="ARBA" id="ARBA00004123"/>
    </source>
</evidence>
<dbReference type="AlphaFoldDB" id="A0A165FXK9"/>
<dbReference type="OMA" id="AYQMEVE"/>
<evidence type="ECO:0000256" key="5">
    <source>
        <dbReference type="ARBA" id="ARBA00023242"/>
    </source>
</evidence>
<dbReference type="GO" id="GO:0016592">
    <property type="term" value="C:mediator complex"/>
    <property type="evidence" value="ECO:0007669"/>
    <property type="project" value="InterPro"/>
</dbReference>
<dbReference type="Proteomes" id="UP000076632">
    <property type="component" value="Unassembled WGS sequence"/>
</dbReference>
<evidence type="ECO:0000313" key="7">
    <source>
        <dbReference type="Proteomes" id="UP000076632"/>
    </source>
</evidence>
<dbReference type="PANTHER" id="PTHR12434">
    <property type="entry name" value="MEDIATOR OF RNA POLYMERASE II TRANSCRIPTION SUBUNIT 22"/>
    <property type="match status" value="1"/>
</dbReference>
<dbReference type="PANTHER" id="PTHR12434:SF6">
    <property type="entry name" value="MEDIATOR OF RNA POLYMERASE II TRANSCRIPTION SUBUNIT 22"/>
    <property type="match status" value="1"/>
</dbReference>
<dbReference type="Gene3D" id="6.10.280.160">
    <property type="entry name" value="Mediator of RNA polymerase II transcription subunit 22"/>
    <property type="match status" value="1"/>
</dbReference>
<reference evidence="6 7" key="1">
    <citation type="journal article" date="2016" name="Fungal Biol.">
        <title>The genome of Xylona heveae provides a window into fungal endophytism.</title>
        <authorList>
            <person name="Gazis R."/>
            <person name="Kuo A."/>
            <person name="Riley R."/>
            <person name="LaButti K."/>
            <person name="Lipzen A."/>
            <person name="Lin J."/>
            <person name="Amirebrahimi M."/>
            <person name="Hesse C.N."/>
            <person name="Spatafora J.W."/>
            <person name="Henrissat B."/>
            <person name="Hainaut M."/>
            <person name="Grigoriev I.V."/>
            <person name="Hibbett D.S."/>
        </authorList>
    </citation>
    <scope>NUCLEOTIDE SEQUENCE [LARGE SCALE GENOMIC DNA]</scope>
    <source>
        <strain evidence="6 7">TC161</strain>
    </source>
</reference>
<sequence>MADTARSSSVLLDRVGVDTVQLLRRFENIIALAPIEGKDRNGTAMEAYQMEVETAALVRAAEDVLSLTRSLKEAWLFGELKTIGESEAAATTETNAQAVGEAATRLLKSEDGLYGDWKSS</sequence>
<keyword evidence="7" id="KW-1185">Reference proteome</keyword>
<protein>
    <recommendedName>
        <fullName evidence="8">Mediator of RNA polymerase II transcription subunit 22</fullName>
    </recommendedName>
</protein>
<dbReference type="OrthoDB" id="203279at2759"/>
<dbReference type="GeneID" id="28899488"/>
<evidence type="ECO:0000256" key="2">
    <source>
        <dbReference type="ARBA" id="ARBA00005942"/>
    </source>
</evidence>
<dbReference type="InterPro" id="IPR009332">
    <property type="entry name" value="Med22"/>
</dbReference>
<evidence type="ECO:0000256" key="3">
    <source>
        <dbReference type="ARBA" id="ARBA00023015"/>
    </source>
</evidence>
<dbReference type="InParanoid" id="A0A165FXK9"/>
<accession>A0A165FXK9</accession>
<keyword evidence="4" id="KW-0804">Transcription</keyword>
<keyword evidence="5" id="KW-0539">Nucleus</keyword>
<proteinExistence type="inferred from homology"/>
<dbReference type="RefSeq" id="XP_018187062.1">
    <property type="nucleotide sequence ID" value="XM_018334351.1"/>
</dbReference>
<dbReference type="GO" id="GO:0003712">
    <property type="term" value="F:transcription coregulator activity"/>
    <property type="evidence" value="ECO:0007669"/>
    <property type="project" value="InterPro"/>
</dbReference>
<gene>
    <name evidence="6" type="ORF">L228DRAFT_261673</name>
</gene>
<comment type="similarity">
    <text evidence="2">Belongs to the Mediator complex subunit 22 family.</text>
</comment>
<name>A0A165FXK9_XYLHT</name>
<evidence type="ECO:0008006" key="8">
    <source>
        <dbReference type="Google" id="ProtNLM"/>
    </source>
</evidence>
<dbReference type="EMBL" id="KV407460">
    <property type="protein sequence ID" value="KZF21507.1"/>
    <property type="molecule type" value="Genomic_DNA"/>
</dbReference>
<dbReference type="GO" id="GO:0006357">
    <property type="term" value="P:regulation of transcription by RNA polymerase II"/>
    <property type="evidence" value="ECO:0007669"/>
    <property type="project" value="InterPro"/>
</dbReference>